<dbReference type="AlphaFoldDB" id="A0AAE0X7L3"/>
<gene>
    <name evidence="2" type="ORF">B0T22DRAFT_130850</name>
</gene>
<feature type="region of interest" description="Disordered" evidence="1">
    <location>
        <begin position="180"/>
        <end position="208"/>
    </location>
</feature>
<sequence length="208" mass="23514">MLRRPGCRGKASDDLSVKRQQRRINCQFCSPCQDFMSLKGKAKACQASGRVSHYSTQASCSLIWAIEISHRLVCYPCSSVRLTRAPQDLETAWDIHVDHEPLFTGLNSLTRTYFSWVSLETDLRGGNPHSPYPRTCSGGRGGKIRMLRHWRARWQSPTCTSTKRYSPACQERRCVPLGEPARGATQARSIQRASVSVWPGQNSRMKKK</sequence>
<dbReference type="EMBL" id="JAULSO010000002">
    <property type="protein sequence ID" value="KAK3687522.1"/>
    <property type="molecule type" value="Genomic_DNA"/>
</dbReference>
<accession>A0AAE0X7L3</accession>
<comment type="caution">
    <text evidence="2">The sequence shown here is derived from an EMBL/GenBank/DDBJ whole genome shotgun (WGS) entry which is preliminary data.</text>
</comment>
<reference evidence="2" key="1">
    <citation type="journal article" date="2023" name="Mol. Phylogenet. Evol.">
        <title>Genome-scale phylogeny and comparative genomics of the fungal order Sordariales.</title>
        <authorList>
            <person name="Hensen N."/>
            <person name="Bonometti L."/>
            <person name="Westerberg I."/>
            <person name="Brannstrom I.O."/>
            <person name="Guillou S."/>
            <person name="Cros-Aarteil S."/>
            <person name="Calhoun S."/>
            <person name="Haridas S."/>
            <person name="Kuo A."/>
            <person name="Mondo S."/>
            <person name="Pangilinan J."/>
            <person name="Riley R."/>
            <person name="LaButti K."/>
            <person name="Andreopoulos B."/>
            <person name="Lipzen A."/>
            <person name="Chen C."/>
            <person name="Yan M."/>
            <person name="Daum C."/>
            <person name="Ng V."/>
            <person name="Clum A."/>
            <person name="Steindorff A."/>
            <person name="Ohm R.A."/>
            <person name="Martin F."/>
            <person name="Silar P."/>
            <person name="Natvig D.O."/>
            <person name="Lalanne C."/>
            <person name="Gautier V."/>
            <person name="Ament-Velasquez S.L."/>
            <person name="Kruys A."/>
            <person name="Hutchinson M.I."/>
            <person name="Powell A.J."/>
            <person name="Barry K."/>
            <person name="Miller A.N."/>
            <person name="Grigoriev I.V."/>
            <person name="Debuchy R."/>
            <person name="Gladieux P."/>
            <person name="Hiltunen Thoren M."/>
            <person name="Johannesson H."/>
        </authorList>
    </citation>
    <scope>NUCLEOTIDE SEQUENCE</scope>
    <source>
        <strain evidence="2">CBS 314.62</strain>
    </source>
</reference>
<evidence type="ECO:0000313" key="3">
    <source>
        <dbReference type="Proteomes" id="UP001270362"/>
    </source>
</evidence>
<evidence type="ECO:0000313" key="2">
    <source>
        <dbReference type="EMBL" id="KAK3687522.1"/>
    </source>
</evidence>
<feature type="compositionally biased region" description="Polar residues" evidence="1">
    <location>
        <begin position="186"/>
        <end position="208"/>
    </location>
</feature>
<organism evidence="2 3">
    <name type="scientific">Podospora appendiculata</name>
    <dbReference type="NCBI Taxonomy" id="314037"/>
    <lineage>
        <taxon>Eukaryota</taxon>
        <taxon>Fungi</taxon>
        <taxon>Dikarya</taxon>
        <taxon>Ascomycota</taxon>
        <taxon>Pezizomycotina</taxon>
        <taxon>Sordariomycetes</taxon>
        <taxon>Sordariomycetidae</taxon>
        <taxon>Sordariales</taxon>
        <taxon>Podosporaceae</taxon>
        <taxon>Podospora</taxon>
    </lineage>
</organism>
<proteinExistence type="predicted"/>
<dbReference type="Proteomes" id="UP001270362">
    <property type="component" value="Unassembled WGS sequence"/>
</dbReference>
<reference evidence="2" key="2">
    <citation type="submission" date="2023-06" db="EMBL/GenBank/DDBJ databases">
        <authorList>
            <consortium name="Lawrence Berkeley National Laboratory"/>
            <person name="Haridas S."/>
            <person name="Hensen N."/>
            <person name="Bonometti L."/>
            <person name="Westerberg I."/>
            <person name="Brannstrom I.O."/>
            <person name="Guillou S."/>
            <person name="Cros-Aarteil S."/>
            <person name="Calhoun S."/>
            <person name="Kuo A."/>
            <person name="Mondo S."/>
            <person name="Pangilinan J."/>
            <person name="Riley R."/>
            <person name="Labutti K."/>
            <person name="Andreopoulos B."/>
            <person name="Lipzen A."/>
            <person name="Chen C."/>
            <person name="Yanf M."/>
            <person name="Daum C."/>
            <person name="Ng V."/>
            <person name="Clum A."/>
            <person name="Steindorff A."/>
            <person name="Ohm R."/>
            <person name="Martin F."/>
            <person name="Silar P."/>
            <person name="Natvig D."/>
            <person name="Lalanne C."/>
            <person name="Gautier V."/>
            <person name="Ament-Velasquez S.L."/>
            <person name="Kruys A."/>
            <person name="Hutchinson M.I."/>
            <person name="Powell A.J."/>
            <person name="Barry K."/>
            <person name="Miller A.N."/>
            <person name="Grigoriev I.V."/>
            <person name="Debuchy R."/>
            <person name="Gladieux P."/>
            <person name="Thoren M.H."/>
            <person name="Johannesson H."/>
        </authorList>
    </citation>
    <scope>NUCLEOTIDE SEQUENCE</scope>
    <source>
        <strain evidence="2">CBS 314.62</strain>
    </source>
</reference>
<name>A0AAE0X7L3_9PEZI</name>
<protein>
    <submittedName>
        <fullName evidence="2">Uncharacterized protein</fullName>
    </submittedName>
</protein>
<keyword evidence="3" id="KW-1185">Reference proteome</keyword>
<evidence type="ECO:0000256" key="1">
    <source>
        <dbReference type="SAM" id="MobiDB-lite"/>
    </source>
</evidence>